<dbReference type="Gene3D" id="2.180.10.10">
    <property type="entry name" value="RHS repeat-associated core"/>
    <property type="match status" value="1"/>
</dbReference>
<dbReference type="Proteomes" id="UP001589619">
    <property type="component" value="Unassembled WGS sequence"/>
</dbReference>
<name>A0ABV5VZ96_9BACL</name>
<evidence type="ECO:0000313" key="2">
    <source>
        <dbReference type="Proteomes" id="UP001589619"/>
    </source>
</evidence>
<gene>
    <name evidence="1" type="primary">mobC</name>
    <name evidence="1" type="ORF">ACFFNY_17210</name>
</gene>
<organism evidence="1 2">
    <name type="scientific">Paenibacillus hodogayensis</name>
    <dbReference type="NCBI Taxonomy" id="279208"/>
    <lineage>
        <taxon>Bacteria</taxon>
        <taxon>Bacillati</taxon>
        <taxon>Bacillota</taxon>
        <taxon>Bacilli</taxon>
        <taxon>Bacillales</taxon>
        <taxon>Paenibacillaceae</taxon>
        <taxon>Paenibacillus</taxon>
    </lineage>
</organism>
<comment type="caution">
    <text evidence="1">The sequence shown here is derived from an EMBL/GenBank/DDBJ whole genome shotgun (WGS) entry which is preliminary data.</text>
</comment>
<dbReference type="InterPro" id="IPR053842">
    <property type="entry name" value="NikA-like"/>
</dbReference>
<dbReference type="Pfam" id="PF21983">
    <property type="entry name" value="NikA-like"/>
    <property type="match status" value="1"/>
</dbReference>
<keyword evidence="2" id="KW-1185">Reference proteome</keyword>
<reference evidence="1 2" key="1">
    <citation type="submission" date="2024-09" db="EMBL/GenBank/DDBJ databases">
        <authorList>
            <person name="Sun Q."/>
            <person name="Mori K."/>
        </authorList>
    </citation>
    <scope>NUCLEOTIDE SEQUENCE [LARGE SCALE GENOMIC DNA]</scope>
    <source>
        <strain evidence="1 2">JCM 12520</strain>
    </source>
</reference>
<dbReference type="RefSeq" id="WP_344901781.1">
    <property type="nucleotide sequence ID" value="NZ_BAAAYO010000001.1"/>
</dbReference>
<sequence>MESKNEDQQPIRSPYILRDNVLKKVWRAGSLTSYYYVHNGHGDVVQLINTAGAVVNSYRYDEWGNLLQQAEGVPNVFKYAGKPYDPETGFYYLRVRYNEKERNHLVRQVNKSGLSQEALIRALINGYIPKPLPPLDYHALIRELHAIGNNLNQLAAKAHTTGHLEREVFQQEADQLRRAVLQIQKAVTERSEGLSSRPLCRASLNGRSETSRSCPS</sequence>
<protein>
    <submittedName>
        <fullName evidence="1">Plasmid mobilization relaxosome protein MobC</fullName>
    </submittedName>
</protein>
<accession>A0ABV5VZ96</accession>
<proteinExistence type="predicted"/>
<evidence type="ECO:0000313" key="1">
    <source>
        <dbReference type="EMBL" id="MFB9753306.1"/>
    </source>
</evidence>
<dbReference type="EMBL" id="JBHMAG010000012">
    <property type="protein sequence ID" value="MFB9753306.1"/>
    <property type="molecule type" value="Genomic_DNA"/>
</dbReference>